<dbReference type="Pfam" id="PF00004">
    <property type="entry name" value="AAA"/>
    <property type="match status" value="1"/>
</dbReference>
<dbReference type="InterPro" id="IPR050304">
    <property type="entry name" value="MT-severing_AAA_ATPase"/>
</dbReference>
<comment type="similarity">
    <text evidence="1 4">Belongs to the AAA ATPase family.</text>
</comment>
<evidence type="ECO:0000256" key="4">
    <source>
        <dbReference type="RuleBase" id="RU003651"/>
    </source>
</evidence>
<feature type="compositionally biased region" description="Basic and acidic residues" evidence="5">
    <location>
        <begin position="323"/>
        <end position="332"/>
    </location>
</feature>
<evidence type="ECO:0000256" key="2">
    <source>
        <dbReference type="ARBA" id="ARBA00022741"/>
    </source>
</evidence>
<dbReference type="AlphaFoldDB" id="A0A6P8ZQT8"/>
<dbReference type="RefSeq" id="XP_034246429.1">
    <property type="nucleotide sequence ID" value="XM_034390538.1"/>
</dbReference>
<gene>
    <name evidence="8" type="primary">LOC117648198</name>
</gene>
<dbReference type="FunFam" id="1.10.8.60:FF:000022">
    <property type="entry name" value="Fidgetin like 1"/>
    <property type="match status" value="1"/>
</dbReference>
<evidence type="ECO:0000259" key="6">
    <source>
        <dbReference type="SMART" id="SM00382"/>
    </source>
</evidence>
<dbReference type="GeneID" id="117648198"/>
<feature type="region of interest" description="Disordered" evidence="5">
    <location>
        <begin position="199"/>
        <end position="242"/>
    </location>
</feature>
<keyword evidence="2 4" id="KW-0547">Nucleotide-binding</keyword>
<dbReference type="Gene3D" id="1.10.8.60">
    <property type="match status" value="1"/>
</dbReference>
<dbReference type="InterPro" id="IPR003959">
    <property type="entry name" value="ATPase_AAA_core"/>
</dbReference>
<feature type="domain" description="AAA+ ATPase" evidence="6">
    <location>
        <begin position="424"/>
        <end position="560"/>
    </location>
</feature>
<organism evidence="8">
    <name type="scientific">Thrips palmi</name>
    <name type="common">Melon thrips</name>
    <dbReference type="NCBI Taxonomy" id="161013"/>
    <lineage>
        <taxon>Eukaryota</taxon>
        <taxon>Metazoa</taxon>
        <taxon>Ecdysozoa</taxon>
        <taxon>Arthropoda</taxon>
        <taxon>Hexapoda</taxon>
        <taxon>Insecta</taxon>
        <taxon>Pterygota</taxon>
        <taxon>Neoptera</taxon>
        <taxon>Paraneoptera</taxon>
        <taxon>Thysanoptera</taxon>
        <taxon>Terebrantia</taxon>
        <taxon>Thripoidea</taxon>
        <taxon>Thripidae</taxon>
        <taxon>Thrips</taxon>
    </lineage>
</organism>
<dbReference type="PANTHER" id="PTHR23074:SF17">
    <property type="entry name" value="FIDGETIN-LIKE PROTEIN 1"/>
    <property type="match status" value="1"/>
</dbReference>
<feature type="region of interest" description="Disordered" evidence="5">
    <location>
        <begin position="1"/>
        <end position="28"/>
    </location>
</feature>
<evidence type="ECO:0000256" key="3">
    <source>
        <dbReference type="ARBA" id="ARBA00022840"/>
    </source>
</evidence>
<evidence type="ECO:0000313" key="8">
    <source>
        <dbReference type="RefSeq" id="XP_034246429.1"/>
    </source>
</evidence>
<dbReference type="Proteomes" id="UP000515158">
    <property type="component" value="Unplaced"/>
</dbReference>
<reference evidence="8" key="1">
    <citation type="submission" date="2025-08" db="UniProtKB">
        <authorList>
            <consortium name="RefSeq"/>
        </authorList>
    </citation>
    <scope>IDENTIFICATION</scope>
    <source>
        <tissue evidence="8">Total insect</tissue>
    </source>
</reference>
<keyword evidence="3 4" id="KW-0067">ATP-binding</keyword>
<dbReference type="KEGG" id="tpal:117648198"/>
<dbReference type="OrthoDB" id="10251136at2759"/>
<evidence type="ECO:0000256" key="1">
    <source>
        <dbReference type="ARBA" id="ARBA00006914"/>
    </source>
</evidence>
<dbReference type="InterPro" id="IPR003593">
    <property type="entry name" value="AAA+_ATPase"/>
</dbReference>
<keyword evidence="7" id="KW-1185">Reference proteome</keyword>
<dbReference type="InterPro" id="IPR003960">
    <property type="entry name" value="ATPase_AAA_CS"/>
</dbReference>
<dbReference type="InterPro" id="IPR041569">
    <property type="entry name" value="AAA_lid_3"/>
</dbReference>
<dbReference type="GO" id="GO:0005524">
    <property type="term" value="F:ATP binding"/>
    <property type="evidence" value="ECO:0007669"/>
    <property type="project" value="UniProtKB-KW"/>
</dbReference>
<feature type="compositionally biased region" description="Polar residues" evidence="5">
    <location>
        <begin position="199"/>
        <end position="215"/>
    </location>
</feature>
<name>A0A6P8ZQT8_THRPL</name>
<accession>A0A6P8ZQT8</accession>
<evidence type="ECO:0000313" key="7">
    <source>
        <dbReference type="Proteomes" id="UP000515158"/>
    </source>
</evidence>
<feature type="region of interest" description="Disordered" evidence="5">
    <location>
        <begin position="55"/>
        <end position="87"/>
    </location>
</feature>
<feature type="region of interest" description="Disordered" evidence="5">
    <location>
        <begin position="256"/>
        <end position="332"/>
    </location>
</feature>
<dbReference type="Gene3D" id="3.40.50.300">
    <property type="entry name" value="P-loop containing nucleotide triphosphate hydrolases"/>
    <property type="match status" value="1"/>
</dbReference>
<dbReference type="PROSITE" id="PS00674">
    <property type="entry name" value="AAA"/>
    <property type="match status" value="1"/>
</dbReference>
<dbReference type="SMART" id="SM00382">
    <property type="entry name" value="AAA"/>
    <property type="match status" value="1"/>
</dbReference>
<dbReference type="PANTHER" id="PTHR23074">
    <property type="entry name" value="AAA DOMAIN-CONTAINING"/>
    <property type="match status" value="1"/>
</dbReference>
<dbReference type="InterPro" id="IPR027417">
    <property type="entry name" value="P-loop_NTPase"/>
</dbReference>
<dbReference type="InParanoid" id="A0A6P8ZQT8"/>
<feature type="compositionally biased region" description="Basic and acidic residues" evidence="5">
    <location>
        <begin position="305"/>
        <end position="314"/>
    </location>
</feature>
<dbReference type="FunFam" id="3.40.50.300:FF:002588">
    <property type="entry name" value="ATPase, AAA family"/>
    <property type="match status" value="1"/>
</dbReference>
<dbReference type="GO" id="GO:0016887">
    <property type="term" value="F:ATP hydrolysis activity"/>
    <property type="evidence" value="ECO:0007669"/>
    <property type="project" value="InterPro"/>
</dbReference>
<protein>
    <submittedName>
        <fullName evidence="8">Probable spastin homolog spas-1</fullName>
    </submittedName>
</protein>
<dbReference type="Pfam" id="PF17862">
    <property type="entry name" value="AAA_lid_3"/>
    <property type="match status" value="1"/>
</dbReference>
<evidence type="ECO:0000256" key="5">
    <source>
        <dbReference type="SAM" id="MobiDB-lite"/>
    </source>
</evidence>
<sequence>MQGNFRQQPPRRPFFPGARVPWRPQGPCYPPPPQPHLYGFPPHVFPYPRPYGDFAPRPFARGPSRLSLSQRSQTATPPPVTSSHTTTSVISPFKSAPVQGTATASSASVLTSTISTTSQMTAVSVPSTSAPVSSVISPSKSDPVQTTATATSANVLATTSHVTAVSILSTSAPVQAKPGRVYTTSKTSAVSCSTAQSMESRVTRSRSQATTNLAQSSPIIIDDDDDDGPPSPSLPSDTESDFWSSLKRRTSALRKDIAKGSGDSEYDPEDDLLATFPKDSNSRKNKNALKKVTKDSGAAGRSTRKRTEESTDKPNRKKSKTVTAEKKCEKPLSDDDDFQSLILDIPLIKKGPVTHDSLVQQVIDYHRPGECEEKYVRKVLGNLFDSAKVRWADICGLRAVKQRLKEMVVYPLLNPLLFKGLRRPGKGLLLYGPPGTGKTMIGKCLATEGNATFFSITTSTFGAKYYGEAESIAKALFQCASALQPSIIFIDEVDAVLHKPNDIDSSVVTRLKTELLSRMDGCSSKADDRILVVGATNWPYQIDEAARRRFTKRLYIPLPDAEGRKEQCKRLLRGESHNLTEDDFDCIADMTEGYSGCDIKAICEDAAMAAIRMIDDTEVSVRLLEEKDLSPISLADFQDAISRVSKSVSPELLLSLQKFSEEFGTQ</sequence>
<dbReference type="SUPFAM" id="SSF52540">
    <property type="entry name" value="P-loop containing nucleoside triphosphate hydrolases"/>
    <property type="match status" value="1"/>
</dbReference>
<proteinExistence type="inferred from homology"/>